<evidence type="ECO:0000256" key="1">
    <source>
        <dbReference type="SAM" id="MobiDB-lite"/>
    </source>
</evidence>
<reference evidence="2 3" key="1">
    <citation type="submission" date="2012-02" db="EMBL/GenBank/DDBJ databases">
        <title>The Genome Sequence of Bacteroides salyersiae CL02T12C01.</title>
        <authorList>
            <consortium name="The Broad Institute Genome Sequencing Platform"/>
            <person name="Earl A."/>
            <person name="Ward D."/>
            <person name="Feldgarden M."/>
            <person name="Gevers D."/>
            <person name="Zitomersky N.L."/>
            <person name="Coyne M.J."/>
            <person name="Comstock L.E."/>
            <person name="Young S.K."/>
            <person name="Zeng Q."/>
            <person name="Gargeya S."/>
            <person name="Fitzgerald M."/>
            <person name="Haas B."/>
            <person name="Abouelleil A."/>
            <person name="Alvarado L."/>
            <person name="Arachchi H.M."/>
            <person name="Berlin A."/>
            <person name="Chapman S.B."/>
            <person name="Gearin G."/>
            <person name="Goldberg J."/>
            <person name="Griggs A."/>
            <person name="Gujja S."/>
            <person name="Hansen M."/>
            <person name="Heiman D."/>
            <person name="Howarth C."/>
            <person name="Larimer J."/>
            <person name="Lui A."/>
            <person name="MacDonald P.J.P."/>
            <person name="McCowen C."/>
            <person name="Montmayeur A."/>
            <person name="Murphy C."/>
            <person name="Neiman D."/>
            <person name="Pearson M."/>
            <person name="Priest M."/>
            <person name="Roberts A."/>
            <person name="Saif S."/>
            <person name="Shea T."/>
            <person name="Sisk P."/>
            <person name="Stolte C."/>
            <person name="Sykes S."/>
            <person name="Wortman J."/>
            <person name="Nusbaum C."/>
            <person name="Birren B."/>
        </authorList>
    </citation>
    <scope>NUCLEOTIDE SEQUENCE [LARGE SCALE GENOMIC DNA]</scope>
    <source>
        <strain evidence="2 3">CL02T12C01</strain>
    </source>
</reference>
<dbReference type="Proteomes" id="UP000005150">
    <property type="component" value="Unassembled WGS sequence"/>
</dbReference>
<dbReference type="EMBL" id="AGXV01000011">
    <property type="protein sequence ID" value="EIY68193.1"/>
    <property type="molecule type" value="Genomic_DNA"/>
</dbReference>
<dbReference type="HOGENOM" id="CLU_187410_0_0_10"/>
<proteinExistence type="predicted"/>
<evidence type="ECO:0008006" key="4">
    <source>
        <dbReference type="Google" id="ProtNLM"/>
    </source>
</evidence>
<organism evidence="2 3">
    <name type="scientific">Bacteroides salyersiae CL02T12C01</name>
    <dbReference type="NCBI Taxonomy" id="997887"/>
    <lineage>
        <taxon>Bacteria</taxon>
        <taxon>Pseudomonadati</taxon>
        <taxon>Bacteroidota</taxon>
        <taxon>Bacteroidia</taxon>
        <taxon>Bacteroidales</taxon>
        <taxon>Bacteroidaceae</taxon>
        <taxon>Bacteroides</taxon>
    </lineage>
</organism>
<comment type="caution">
    <text evidence="2">The sequence shown here is derived from an EMBL/GenBank/DDBJ whole genome shotgun (WGS) entry which is preliminary data.</text>
</comment>
<protein>
    <recommendedName>
        <fullName evidence="4">HU domain-containing protein</fullName>
    </recommendedName>
</protein>
<evidence type="ECO:0000313" key="2">
    <source>
        <dbReference type="EMBL" id="EIY68193.1"/>
    </source>
</evidence>
<dbReference type="PATRIC" id="fig|997887.3.peg.961"/>
<name>I9TGN6_9BACE</name>
<dbReference type="AlphaFoldDB" id="I9TGN6"/>
<keyword evidence="3" id="KW-1185">Reference proteome</keyword>
<gene>
    <name evidence="2" type="ORF">HMPREF1071_00925</name>
</gene>
<evidence type="ECO:0000313" key="3">
    <source>
        <dbReference type="Proteomes" id="UP000005150"/>
    </source>
</evidence>
<accession>I9TGN6</accession>
<feature type="region of interest" description="Disordered" evidence="1">
    <location>
        <begin position="1"/>
        <end position="31"/>
    </location>
</feature>
<sequence length="91" mass="10244">MGGLSMNKKKKAASSTANLPNDYDKSSNSSRVIQQVRSIFLSGRKVTAKEINSETNSNDARRVISTLRNVEGWNIVDCRLPDNRKLYWLAK</sequence>